<evidence type="ECO:0000256" key="11">
    <source>
        <dbReference type="SAM" id="MobiDB-lite"/>
    </source>
</evidence>
<dbReference type="PRINTS" id="PR00053">
    <property type="entry name" value="FORKHEAD"/>
</dbReference>
<evidence type="ECO:0000256" key="10">
    <source>
        <dbReference type="PROSITE-ProRule" id="PRU00089"/>
    </source>
</evidence>
<dbReference type="PANTHER" id="PTHR45796:SF4">
    <property type="entry name" value="FORKHEAD BOX P, ISOFORM C"/>
    <property type="match status" value="1"/>
</dbReference>
<feature type="compositionally biased region" description="Acidic residues" evidence="11">
    <location>
        <begin position="572"/>
        <end position="582"/>
    </location>
</feature>
<feature type="region of interest" description="Disordered" evidence="11">
    <location>
        <begin position="1"/>
        <end position="32"/>
    </location>
</feature>
<evidence type="ECO:0000256" key="7">
    <source>
        <dbReference type="ARBA" id="ARBA00023125"/>
    </source>
</evidence>
<dbReference type="InterPro" id="IPR001766">
    <property type="entry name" value="Fork_head_dom"/>
</dbReference>
<evidence type="ECO:0000313" key="13">
    <source>
        <dbReference type="EMBL" id="CAG5111275.1"/>
    </source>
</evidence>
<feature type="compositionally biased region" description="Basic and acidic residues" evidence="11">
    <location>
        <begin position="174"/>
        <end position="186"/>
    </location>
</feature>
<feature type="domain" description="Fork-head" evidence="12">
    <location>
        <begin position="371"/>
        <end position="464"/>
    </location>
</feature>
<evidence type="ECO:0000256" key="1">
    <source>
        <dbReference type="ARBA" id="ARBA00004123"/>
    </source>
</evidence>
<evidence type="ECO:0000256" key="9">
    <source>
        <dbReference type="ARBA" id="ARBA00023242"/>
    </source>
</evidence>
<keyword evidence="8" id="KW-0804">Transcription</keyword>
<dbReference type="InterPro" id="IPR047412">
    <property type="entry name" value="FH_FOXP1_P2"/>
</dbReference>
<dbReference type="Gene3D" id="1.10.10.10">
    <property type="entry name" value="Winged helix-like DNA-binding domain superfamily/Winged helix DNA-binding domain"/>
    <property type="match status" value="1"/>
</dbReference>
<dbReference type="EMBL" id="OU015567">
    <property type="protein sequence ID" value="CAG5111275.1"/>
    <property type="molecule type" value="Genomic_DNA"/>
</dbReference>
<feature type="DNA-binding region" description="Fork-head" evidence="10">
    <location>
        <begin position="371"/>
        <end position="464"/>
    </location>
</feature>
<dbReference type="InterPro" id="IPR036390">
    <property type="entry name" value="WH_DNA-bd_sf"/>
</dbReference>
<evidence type="ECO:0000256" key="6">
    <source>
        <dbReference type="ARBA" id="ARBA00023015"/>
    </source>
</evidence>
<keyword evidence="6" id="KW-0805">Transcription regulation</keyword>
<reference evidence="13 14" key="1">
    <citation type="submission" date="2021-04" db="EMBL/GenBank/DDBJ databases">
        <authorList>
            <person name="Bliznina A."/>
        </authorList>
    </citation>
    <scope>NUCLEOTIDE SEQUENCE [LARGE SCALE GENOMIC DNA]</scope>
</reference>
<dbReference type="InterPro" id="IPR030456">
    <property type="entry name" value="TF_fork_head_CS_2"/>
</dbReference>
<dbReference type="PANTHER" id="PTHR45796">
    <property type="entry name" value="FORKHEAD BOX P, ISOFORM C"/>
    <property type="match status" value="1"/>
</dbReference>
<organism evidence="13 14">
    <name type="scientific">Oikopleura dioica</name>
    <name type="common">Tunicate</name>
    <dbReference type="NCBI Taxonomy" id="34765"/>
    <lineage>
        <taxon>Eukaryota</taxon>
        <taxon>Metazoa</taxon>
        <taxon>Chordata</taxon>
        <taxon>Tunicata</taxon>
        <taxon>Appendicularia</taxon>
        <taxon>Copelata</taxon>
        <taxon>Oikopleuridae</taxon>
        <taxon>Oikopleura</taxon>
    </lineage>
</organism>
<keyword evidence="9 10" id="KW-0539">Nucleus</keyword>
<dbReference type="Pfam" id="PF00250">
    <property type="entry name" value="Forkhead"/>
    <property type="match status" value="1"/>
</dbReference>
<dbReference type="Pfam" id="PF16159">
    <property type="entry name" value="FOXP-CC"/>
    <property type="match status" value="1"/>
</dbReference>
<evidence type="ECO:0000256" key="4">
    <source>
        <dbReference type="ARBA" id="ARBA00022771"/>
    </source>
</evidence>
<feature type="region of interest" description="Disordered" evidence="11">
    <location>
        <begin position="171"/>
        <end position="195"/>
    </location>
</feature>
<keyword evidence="7 10" id="KW-0238">DNA-binding</keyword>
<keyword evidence="5" id="KW-0862">Zinc</keyword>
<evidence type="ECO:0000313" key="14">
    <source>
        <dbReference type="Proteomes" id="UP001158576"/>
    </source>
</evidence>
<dbReference type="InterPro" id="IPR050998">
    <property type="entry name" value="FOXP"/>
</dbReference>
<evidence type="ECO:0000256" key="8">
    <source>
        <dbReference type="ARBA" id="ARBA00023163"/>
    </source>
</evidence>
<keyword evidence="14" id="KW-1185">Reference proteome</keyword>
<gene>
    <name evidence="13" type="ORF">OKIOD_LOCUS14362</name>
</gene>
<evidence type="ECO:0000259" key="12">
    <source>
        <dbReference type="PROSITE" id="PS50039"/>
    </source>
</evidence>
<feature type="region of interest" description="Disordered" evidence="11">
    <location>
        <begin position="569"/>
        <end position="648"/>
    </location>
</feature>
<feature type="compositionally biased region" description="Low complexity" evidence="11">
    <location>
        <begin position="601"/>
        <end position="617"/>
    </location>
</feature>
<dbReference type="InterPro" id="IPR036388">
    <property type="entry name" value="WH-like_DNA-bd_sf"/>
</dbReference>
<feature type="compositionally biased region" description="Polar residues" evidence="11">
    <location>
        <begin position="1"/>
        <end position="16"/>
    </location>
</feature>
<evidence type="ECO:0000256" key="2">
    <source>
        <dbReference type="ARBA" id="ARBA00022491"/>
    </source>
</evidence>
<dbReference type="Gene3D" id="1.20.5.340">
    <property type="match status" value="1"/>
</dbReference>
<dbReference type="Proteomes" id="UP001158576">
    <property type="component" value="Chromosome 2"/>
</dbReference>
<evidence type="ECO:0000256" key="3">
    <source>
        <dbReference type="ARBA" id="ARBA00022723"/>
    </source>
</evidence>
<dbReference type="SMART" id="SM00339">
    <property type="entry name" value="FH"/>
    <property type="match status" value="1"/>
</dbReference>
<evidence type="ECO:0000256" key="5">
    <source>
        <dbReference type="ARBA" id="ARBA00022833"/>
    </source>
</evidence>
<dbReference type="InterPro" id="IPR032354">
    <property type="entry name" value="FOXP-CC"/>
</dbReference>
<dbReference type="CDD" id="cd20065">
    <property type="entry name" value="FH_FOXP2"/>
    <property type="match status" value="1"/>
</dbReference>
<dbReference type="PROSITE" id="PS50039">
    <property type="entry name" value="FORK_HEAD_3"/>
    <property type="match status" value="1"/>
</dbReference>
<name>A0ABN7T0B8_OIKDI</name>
<keyword evidence="4" id="KW-0863">Zinc-finger</keyword>
<protein>
    <submittedName>
        <fullName evidence="13">Oidioi.mRNA.OKI2018_I69.chr2.g5597.t1.cds</fullName>
    </submittedName>
</protein>
<dbReference type="SUPFAM" id="SSF46785">
    <property type="entry name" value="Winged helix' DNA-binding domain"/>
    <property type="match status" value="1"/>
</dbReference>
<feature type="region of interest" description="Disordered" evidence="11">
    <location>
        <begin position="263"/>
        <end position="322"/>
    </location>
</feature>
<dbReference type="PROSITE" id="PS00658">
    <property type="entry name" value="FORK_HEAD_2"/>
    <property type="match status" value="1"/>
</dbReference>
<accession>A0ABN7T0B8</accession>
<feature type="compositionally biased region" description="Polar residues" evidence="11">
    <location>
        <begin position="632"/>
        <end position="648"/>
    </location>
</feature>
<proteinExistence type="predicted"/>
<sequence length="648" mass="70841">MLSPPSNLNQVESRTVPNALGAREQNSPRAEQDPLQALQLALLQQSQANSFNNKENHQKPPAAAQDPITSTMQAMMNGLQSGSQFGNFMQQQQQQAASLLAAQQFGLQKEKESQMMQHNLAVHQLLQQHLLQQQQQQLLKSPATSSVSSLAISEPKKEGLGGALGKLSTLSSLIDERERKSPKRESPPMSIEPNHPLFSHNTCKWPGCDQHTEDFGRFLKHLNQEHGLDDKSTAQCRVQMHTVQQLERQVRVEKERLNAMMTHLQMDSDKARARSISPPKRAQSPVLPQGSPQNGLGSMPRLPTNPIPSLPTSTPSWAGAGLGGSPYSTAAAAGGGGASQRESSFHRKRPTLGISEELHQNSDFYKNADVRPPFTYASLIRQAIVESEDRQLTLNEIYNYFMKTFAYFRKNAATWKNAVRHNLSLHKCFVRVENVKGAVWTVDEVEYQKRRPQKLSGPVLRPRMDMDSHSSSPFPNPMMPQAATSDSNNYLSAAARLFQNPALLGGLNPALAAQLQAQLSGNATAAISAPPTPPQITNPTAAFDISEMIRKQSELLAQANGALASQEASVMEVEEAAEEAPAEEPIKSEPQVQEPISAPMEVPTVAPESPPAAAAQENSEERPVEIPEQEAALNSSSAQINLNESNPL</sequence>
<keyword evidence="2" id="KW-0678">Repressor</keyword>
<keyword evidence="3" id="KW-0479">Metal-binding</keyword>
<comment type="subcellular location">
    <subcellularLocation>
        <location evidence="1 10">Nucleus</location>
    </subcellularLocation>
</comment>